<protein>
    <submittedName>
        <fullName evidence="2">Uncharacterized protein</fullName>
    </submittedName>
</protein>
<reference evidence="2 3" key="1">
    <citation type="submission" date="2019-01" db="EMBL/GenBank/DDBJ databases">
        <title>Draft genome sequence of Psathyrella aberdarensis IHI B618.</title>
        <authorList>
            <person name="Buettner E."/>
            <person name="Kellner H."/>
        </authorList>
    </citation>
    <scope>NUCLEOTIDE SEQUENCE [LARGE SCALE GENOMIC DNA]</scope>
    <source>
        <strain evidence="2 3">IHI B618</strain>
    </source>
</reference>
<organism evidence="2 3">
    <name type="scientific">Candolleomyces aberdarensis</name>
    <dbReference type="NCBI Taxonomy" id="2316362"/>
    <lineage>
        <taxon>Eukaryota</taxon>
        <taxon>Fungi</taxon>
        <taxon>Dikarya</taxon>
        <taxon>Basidiomycota</taxon>
        <taxon>Agaricomycotina</taxon>
        <taxon>Agaricomycetes</taxon>
        <taxon>Agaricomycetidae</taxon>
        <taxon>Agaricales</taxon>
        <taxon>Agaricineae</taxon>
        <taxon>Psathyrellaceae</taxon>
        <taxon>Candolleomyces</taxon>
    </lineage>
</organism>
<proteinExistence type="predicted"/>
<comment type="caution">
    <text evidence="2">The sequence shown here is derived from an EMBL/GenBank/DDBJ whole genome shotgun (WGS) entry which is preliminary data.</text>
</comment>
<dbReference type="EMBL" id="SDEE01000624">
    <property type="protein sequence ID" value="RXW14932.1"/>
    <property type="molecule type" value="Genomic_DNA"/>
</dbReference>
<dbReference type="Proteomes" id="UP000290288">
    <property type="component" value="Unassembled WGS sequence"/>
</dbReference>
<keyword evidence="1" id="KW-0812">Transmembrane</keyword>
<keyword evidence="1" id="KW-1133">Transmembrane helix</keyword>
<name>A0A4Q2D7S6_9AGAR</name>
<keyword evidence="1" id="KW-0472">Membrane</keyword>
<evidence type="ECO:0000313" key="2">
    <source>
        <dbReference type="EMBL" id="RXW14932.1"/>
    </source>
</evidence>
<sequence>MNDYLCPDPPAGGDEPDPKIPQSLINASQFVSNLDSPDNPSSIAPLLIGIPPLLLLLIAVGQSVLILNPSPPPSTPAF</sequence>
<gene>
    <name evidence="2" type="ORF">EST38_g10924</name>
</gene>
<evidence type="ECO:0000313" key="3">
    <source>
        <dbReference type="Proteomes" id="UP000290288"/>
    </source>
</evidence>
<accession>A0A4Q2D7S6</accession>
<feature type="transmembrane region" description="Helical" evidence="1">
    <location>
        <begin position="43"/>
        <end position="67"/>
    </location>
</feature>
<evidence type="ECO:0000256" key="1">
    <source>
        <dbReference type="SAM" id="Phobius"/>
    </source>
</evidence>
<keyword evidence="3" id="KW-1185">Reference proteome</keyword>
<dbReference type="AlphaFoldDB" id="A0A4Q2D7S6"/>